<dbReference type="NCBIfam" id="NF000908">
    <property type="entry name" value="PRK00089.1"/>
    <property type="match status" value="1"/>
</dbReference>
<evidence type="ECO:0000256" key="3">
    <source>
        <dbReference type="ARBA" id="ARBA00022741"/>
    </source>
</evidence>
<keyword evidence="12" id="KW-1185">Reference proteome</keyword>
<dbReference type="CDD" id="cd22534">
    <property type="entry name" value="KH-II_Era"/>
    <property type="match status" value="1"/>
</dbReference>
<feature type="domain" description="KH type-2" evidence="9">
    <location>
        <begin position="196"/>
        <end position="280"/>
    </location>
</feature>
<feature type="region of interest" description="G1" evidence="7">
    <location>
        <begin position="13"/>
        <end position="20"/>
    </location>
</feature>
<organism evidence="11 12">
    <name type="scientific">Candidatus Competibacter phosphatis</name>
    <dbReference type="NCBI Taxonomy" id="221280"/>
    <lineage>
        <taxon>Bacteria</taxon>
        <taxon>Pseudomonadati</taxon>
        <taxon>Pseudomonadota</taxon>
        <taxon>Gammaproteobacteria</taxon>
        <taxon>Candidatus Competibacteraceae</taxon>
        <taxon>Candidatus Competibacter</taxon>
    </lineage>
</organism>
<dbReference type="InterPro" id="IPR005225">
    <property type="entry name" value="Small_GTP-bd"/>
</dbReference>
<dbReference type="NCBIfam" id="TIGR00231">
    <property type="entry name" value="small_GTP"/>
    <property type="match status" value="1"/>
</dbReference>
<evidence type="ECO:0000256" key="8">
    <source>
        <dbReference type="RuleBase" id="RU003761"/>
    </source>
</evidence>
<feature type="domain" description="Era-type G" evidence="10">
    <location>
        <begin position="5"/>
        <end position="173"/>
    </location>
</feature>
<evidence type="ECO:0000259" key="10">
    <source>
        <dbReference type="PROSITE" id="PS51713"/>
    </source>
</evidence>
<dbReference type="SUPFAM" id="SSF52540">
    <property type="entry name" value="P-loop containing nucleoside triphosphate hydrolases"/>
    <property type="match status" value="1"/>
</dbReference>
<dbReference type="PRINTS" id="PR00326">
    <property type="entry name" value="GTP1OBG"/>
</dbReference>
<keyword evidence="6" id="KW-0699">rRNA-binding</keyword>
<dbReference type="PANTHER" id="PTHR42698">
    <property type="entry name" value="GTPASE ERA"/>
    <property type="match status" value="1"/>
</dbReference>
<dbReference type="InterPro" id="IPR009019">
    <property type="entry name" value="KH_sf_prok-type"/>
</dbReference>
<evidence type="ECO:0000256" key="7">
    <source>
        <dbReference type="PROSITE-ProRule" id="PRU01050"/>
    </source>
</evidence>
<keyword evidence="3 6" id="KW-0547">Nucleotide-binding</keyword>
<evidence type="ECO:0000313" key="11">
    <source>
        <dbReference type="EMBL" id="NMQ20431.1"/>
    </source>
</evidence>
<feature type="binding site" evidence="6">
    <location>
        <begin position="122"/>
        <end position="125"/>
    </location>
    <ligand>
        <name>GTP</name>
        <dbReference type="ChEBI" id="CHEBI:37565"/>
    </ligand>
</feature>
<dbReference type="EMBL" id="SPMZ01000049">
    <property type="protein sequence ID" value="NMQ20431.1"/>
    <property type="molecule type" value="Genomic_DNA"/>
</dbReference>
<evidence type="ECO:0000313" key="12">
    <source>
        <dbReference type="Proteomes" id="UP000760480"/>
    </source>
</evidence>
<dbReference type="Pfam" id="PF07650">
    <property type="entry name" value="KH_2"/>
    <property type="match status" value="1"/>
</dbReference>
<comment type="caution">
    <text evidence="11">The sequence shown here is derived from an EMBL/GenBank/DDBJ whole genome shotgun (WGS) entry which is preliminary data.</text>
</comment>
<dbReference type="Gene3D" id="3.40.50.300">
    <property type="entry name" value="P-loop containing nucleotide triphosphate hydrolases"/>
    <property type="match status" value="1"/>
</dbReference>
<keyword evidence="4 6" id="KW-0694">RNA-binding</keyword>
<evidence type="ECO:0000259" key="9">
    <source>
        <dbReference type="PROSITE" id="PS50823"/>
    </source>
</evidence>
<evidence type="ECO:0000256" key="1">
    <source>
        <dbReference type="ARBA" id="ARBA00007921"/>
    </source>
</evidence>
<feature type="binding site" evidence="6">
    <location>
        <begin position="60"/>
        <end position="64"/>
    </location>
    <ligand>
        <name>GTP</name>
        <dbReference type="ChEBI" id="CHEBI:37565"/>
    </ligand>
</feature>
<keyword evidence="5 6" id="KW-0342">GTP-binding</keyword>
<dbReference type="InterPro" id="IPR015946">
    <property type="entry name" value="KH_dom-like_a/b"/>
</dbReference>
<dbReference type="Proteomes" id="UP000760480">
    <property type="component" value="Unassembled WGS sequence"/>
</dbReference>
<protein>
    <recommendedName>
        <fullName evidence="2 6">GTPase Era</fullName>
    </recommendedName>
</protein>
<dbReference type="InterPro" id="IPR004044">
    <property type="entry name" value="KH_dom_type_2"/>
</dbReference>
<accession>A0ABX1TP15</accession>
<keyword evidence="6" id="KW-0472">Membrane</keyword>
<feature type="region of interest" description="G4" evidence="7">
    <location>
        <begin position="122"/>
        <end position="125"/>
    </location>
</feature>
<evidence type="ECO:0000256" key="4">
    <source>
        <dbReference type="ARBA" id="ARBA00022884"/>
    </source>
</evidence>
<dbReference type="CDD" id="cd04163">
    <property type="entry name" value="Era"/>
    <property type="match status" value="1"/>
</dbReference>
<keyword evidence="6" id="KW-1003">Cell membrane</keyword>
<dbReference type="RefSeq" id="WP_169249697.1">
    <property type="nucleotide sequence ID" value="NZ_SPMZ01000049.1"/>
</dbReference>
<dbReference type="PROSITE" id="PS50823">
    <property type="entry name" value="KH_TYPE_2"/>
    <property type="match status" value="1"/>
</dbReference>
<keyword evidence="6" id="KW-0690">Ribosome biogenesis</keyword>
<feature type="region of interest" description="G2" evidence="7">
    <location>
        <begin position="39"/>
        <end position="43"/>
    </location>
</feature>
<evidence type="ECO:0000256" key="5">
    <source>
        <dbReference type="ARBA" id="ARBA00023134"/>
    </source>
</evidence>
<feature type="region of interest" description="G5" evidence="7">
    <location>
        <begin position="152"/>
        <end position="154"/>
    </location>
</feature>
<comment type="function">
    <text evidence="6">An essential GTPase that binds both GDP and GTP, with rapid nucleotide exchange. Plays a role in 16S rRNA processing and 30S ribosomal subunit biogenesis and possibly also in cell cycle regulation and energy metabolism.</text>
</comment>
<name>A0ABX1TP15_9GAMM</name>
<evidence type="ECO:0000256" key="6">
    <source>
        <dbReference type="HAMAP-Rule" id="MF_00367"/>
    </source>
</evidence>
<dbReference type="Gene3D" id="3.30.300.20">
    <property type="match status" value="1"/>
</dbReference>
<dbReference type="InterPro" id="IPR027417">
    <property type="entry name" value="P-loop_NTPase"/>
</dbReference>
<feature type="region of interest" description="G3" evidence="7">
    <location>
        <begin position="60"/>
        <end position="63"/>
    </location>
</feature>
<comment type="subunit">
    <text evidence="6">Monomer.</text>
</comment>
<feature type="binding site" evidence="6">
    <location>
        <begin position="13"/>
        <end position="20"/>
    </location>
    <ligand>
        <name>GTP</name>
        <dbReference type="ChEBI" id="CHEBI:37565"/>
    </ligand>
</feature>
<dbReference type="InterPro" id="IPR006073">
    <property type="entry name" value="GTP-bd"/>
</dbReference>
<dbReference type="HAMAP" id="MF_00367">
    <property type="entry name" value="GTPase_Era"/>
    <property type="match status" value="1"/>
</dbReference>
<reference evidence="11 12" key="1">
    <citation type="submission" date="2019-03" db="EMBL/GenBank/DDBJ databases">
        <title>Metabolic reconstructions from genomes of highly enriched 'Candidatus Accumulibacter' and 'Candidatus Competibacter' bioreactor populations.</title>
        <authorList>
            <person name="Annavajhala M.K."/>
            <person name="Welles L."/>
            <person name="Abbas B."/>
            <person name="Sorokin D."/>
            <person name="Park H."/>
            <person name="Van Loosdrecht M."/>
            <person name="Chandran K."/>
        </authorList>
    </citation>
    <scope>NUCLEOTIDE SEQUENCE [LARGE SCALE GENOMIC DNA]</scope>
    <source>
        <strain evidence="11 12">SBR_G</strain>
    </source>
</reference>
<gene>
    <name evidence="6" type="primary">era</name>
    <name evidence="11" type="ORF">E4P82_15265</name>
</gene>
<proteinExistence type="inferred from homology"/>
<dbReference type="InterPro" id="IPR030388">
    <property type="entry name" value="G_ERA_dom"/>
</dbReference>
<dbReference type="Pfam" id="PF01926">
    <property type="entry name" value="MMR_HSR1"/>
    <property type="match status" value="1"/>
</dbReference>
<dbReference type="InterPro" id="IPR005662">
    <property type="entry name" value="GTPase_Era-like"/>
</dbReference>
<dbReference type="PROSITE" id="PS51713">
    <property type="entry name" value="G_ERA"/>
    <property type="match status" value="1"/>
</dbReference>
<keyword evidence="6" id="KW-0963">Cytoplasm</keyword>
<evidence type="ECO:0000256" key="2">
    <source>
        <dbReference type="ARBA" id="ARBA00020484"/>
    </source>
</evidence>
<dbReference type="NCBIfam" id="TIGR00436">
    <property type="entry name" value="era"/>
    <property type="match status" value="1"/>
</dbReference>
<dbReference type="PANTHER" id="PTHR42698:SF1">
    <property type="entry name" value="GTPASE ERA, MITOCHONDRIAL"/>
    <property type="match status" value="1"/>
</dbReference>
<sequence length="300" mass="33808">MTTVRAGYAALLGRPNVGKSTLLNRLIGQKLSITAPKPQTTRHVILGIQTLPDAQIVYVDTPGLHRRGQRALNRHLNRAAASVLGYVDVVVWLVEALRWTEEDEDVLQRLTDFTGPVVLAVNKVDRIPDKSRLLPFLRELAAKRSFSEVVPLAAIDGDNVAALEQVIARLLPVGDLLFPTEQITTASERFLAAELIREKLTRLLREELPYALTVEIERFADEGRLARIHAVVWVERETQKGIVIGEKGATLREVGRQAREDMERLFDRKVFLQTWVKVREGWSDDERALRSLGYADSRNP</sequence>
<comment type="subcellular location">
    <subcellularLocation>
        <location evidence="6">Cytoplasm</location>
    </subcellularLocation>
    <subcellularLocation>
        <location evidence="6">Cell membrane</location>
        <topology evidence="6">Peripheral membrane protein</topology>
    </subcellularLocation>
</comment>
<comment type="similarity">
    <text evidence="1 6 7 8">Belongs to the TRAFAC class TrmE-Era-EngA-EngB-Septin-like GTPase superfamily. Era GTPase family.</text>
</comment>
<dbReference type="SUPFAM" id="SSF54814">
    <property type="entry name" value="Prokaryotic type KH domain (KH-domain type II)"/>
    <property type="match status" value="1"/>
</dbReference>